<dbReference type="Proteomes" id="UP001211173">
    <property type="component" value="Unassembled WGS sequence"/>
</dbReference>
<evidence type="ECO:0000313" key="1">
    <source>
        <dbReference type="EMBL" id="MDB7933680.1"/>
    </source>
</evidence>
<dbReference type="InterPro" id="IPR001646">
    <property type="entry name" value="5peptide_repeat"/>
</dbReference>
<name>A0AAW6CJX9_FLAPL</name>
<dbReference type="EMBL" id="JAQLWV010000015">
    <property type="protein sequence ID" value="MDB7933680.1"/>
    <property type="molecule type" value="Genomic_DNA"/>
</dbReference>
<organism evidence="1 2">
    <name type="scientific">Flavonifractor plautii</name>
    <name type="common">Fusobacterium plautii</name>
    <dbReference type="NCBI Taxonomy" id="292800"/>
    <lineage>
        <taxon>Bacteria</taxon>
        <taxon>Bacillati</taxon>
        <taxon>Bacillota</taxon>
        <taxon>Clostridia</taxon>
        <taxon>Eubacteriales</taxon>
        <taxon>Oscillospiraceae</taxon>
        <taxon>Flavonifractor</taxon>
    </lineage>
</organism>
<gene>
    <name evidence="1" type="ORF">PNE06_11420</name>
</gene>
<dbReference type="SUPFAM" id="SSF141571">
    <property type="entry name" value="Pentapeptide repeat-like"/>
    <property type="match status" value="1"/>
</dbReference>
<reference evidence="1" key="1">
    <citation type="submission" date="2023-01" db="EMBL/GenBank/DDBJ databases">
        <title>Human gut microbiome strain richness.</title>
        <authorList>
            <person name="Chen-Liaw A."/>
        </authorList>
    </citation>
    <scope>NUCLEOTIDE SEQUENCE</scope>
    <source>
        <strain evidence="1">1001287st1_F4_1001285I_161205</strain>
    </source>
</reference>
<proteinExistence type="predicted"/>
<dbReference type="InterPro" id="IPR051082">
    <property type="entry name" value="Pentapeptide-BTB/POZ_domain"/>
</dbReference>
<dbReference type="RefSeq" id="WP_131971575.1">
    <property type="nucleotide sequence ID" value="NZ_CP095094.1"/>
</dbReference>
<dbReference type="Gene3D" id="2.160.20.80">
    <property type="entry name" value="E3 ubiquitin-protein ligase SopA"/>
    <property type="match status" value="1"/>
</dbReference>
<comment type="caution">
    <text evidence="1">The sequence shown here is derived from an EMBL/GenBank/DDBJ whole genome shotgun (WGS) entry which is preliminary data.</text>
</comment>
<accession>A0AAW6CJX9</accession>
<dbReference type="PANTHER" id="PTHR14136">
    <property type="entry name" value="BTB_POZ DOMAIN-CONTAINING PROTEIN KCTD9"/>
    <property type="match status" value="1"/>
</dbReference>
<dbReference type="AlphaFoldDB" id="A0AAW6CJX9"/>
<evidence type="ECO:0000313" key="2">
    <source>
        <dbReference type="Proteomes" id="UP001211173"/>
    </source>
</evidence>
<dbReference type="PANTHER" id="PTHR14136:SF17">
    <property type="entry name" value="BTB_POZ DOMAIN-CONTAINING PROTEIN KCTD9"/>
    <property type="match status" value="1"/>
</dbReference>
<sequence>MLEEEVRRARREERDVEDVTVEGECLAGADLSGLEFRRVCLHRCRFQNCDFSGAVFDRVEWSGCDFSNCRFGGTVWTDTVVRDCKGDGGRFTASRWRGCTLGESAFRCANFAQSRWKKCCMENCQLRRAVLAEADVAGLSPHRTGFQEVDFFRTPLKGMDFSDCALEGITVSESLGELRGMKINPAQAVDLIPLLGVQLL</sequence>
<dbReference type="Pfam" id="PF13576">
    <property type="entry name" value="Pentapeptide_3"/>
    <property type="match status" value="1"/>
</dbReference>
<protein>
    <submittedName>
        <fullName evidence="1">Pentapeptide repeat-containing protein</fullName>
    </submittedName>
</protein>